<evidence type="ECO:0000313" key="2">
    <source>
        <dbReference type="Proteomes" id="UP000504618"/>
    </source>
</evidence>
<keyword evidence="2" id="KW-1185">Reference proteome</keyword>
<dbReference type="Proteomes" id="UP000504618">
    <property type="component" value="Unplaced"/>
</dbReference>
<dbReference type="InterPro" id="IPR008042">
    <property type="entry name" value="Retrotrans_Pao"/>
</dbReference>
<evidence type="ECO:0000313" key="3">
    <source>
        <dbReference type="RefSeq" id="XP_024875174.1"/>
    </source>
</evidence>
<accession>A0A6J1PZ82</accession>
<dbReference type="RefSeq" id="XP_024875174.1">
    <property type="nucleotide sequence ID" value="XM_025019406.1"/>
</dbReference>
<dbReference type="Pfam" id="PF05380">
    <property type="entry name" value="Peptidase_A17"/>
    <property type="match status" value="1"/>
</dbReference>
<organism evidence="2 3">
    <name type="scientific">Temnothorax curvispinosus</name>
    <dbReference type="NCBI Taxonomy" id="300111"/>
    <lineage>
        <taxon>Eukaryota</taxon>
        <taxon>Metazoa</taxon>
        <taxon>Ecdysozoa</taxon>
        <taxon>Arthropoda</taxon>
        <taxon>Hexapoda</taxon>
        <taxon>Insecta</taxon>
        <taxon>Pterygota</taxon>
        <taxon>Neoptera</taxon>
        <taxon>Endopterygota</taxon>
        <taxon>Hymenoptera</taxon>
        <taxon>Apocrita</taxon>
        <taxon>Aculeata</taxon>
        <taxon>Formicoidea</taxon>
        <taxon>Formicidae</taxon>
        <taxon>Myrmicinae</taxon>
        <taxon>Temnothorax</taxon>
    </lineage>
</organism>
<reference evidence="3" key="1">
    <citation type="submission" date="2025-08" db="UniProtKB">
        <authorList>
            <consortium name="RefSeq"/>
        </authorList>
    </citation>
    <scope>IDENTIFICATION</scope>
    <source>
        <tissue evidence="3">Whole body</tissue>
    </source>
</reference>
<dbReference type="PANTHER" id="PTHR47331">
    <property type="entry name" value="PHD-TYPE DOMAIN-CONTAINING PROTEIN"/>
    <property type="match status" value="1"/>
</dbReference>
<dbReference type="OrthoDB" id="7698561at2759"/>
<protein>
    <submittedName>
        <fullName evidence="3">Uncharacterized protein LOC112456693</fullName>
    </submittedName>
</protein>
<dbReference type="AlphaFoldDB" id="A0A6J1PZ82"/>
<gene>
    <name evidence="3" type="primary">LOC112456693</name>
</gene>
<proteinExistence type="predicted"/>
<dbReference type="PANTHER" id="PTHR47331:SF4">
    <property type="entry name" value="PEPTIDASE S1 DOMAIN-CONTAINING PROTEIN"/>
    <property type="match status" value="1"/>
</dbReference>
<name>A0A6J1PZ82_9HYME</name>
<feature type="region of interest" description="Disordered" evidence="1">
    <location>
        <begin position="418"/>
        <end position="445"/>
    </location>
</feature>
<evidence type="ECO:0000256" key="1">
    <source>
        <dbReference type="SAM" id="MobiDB-lite"/>
    </source>
</evidence>
<sequence length="445" mass="49721">MASSPFLAIRSVKQLAKDEQVRYPEGAATLEEDCYVDDVVTGASTLRNAIALQTQLRALCMAGGFPLRKWAANNEDVLDGIPLAHRLHQTSHEWDLESHSTLGLRWFTGTDSFAFQIKSRVVPIFMKRTALAETARLFDPLGWLAPVVVRAKILMQSAWMQRLEWDTPLPPADARVWQELIAELPILEAVRIPRWIGVGTCDTRFELHGFADASERGFSAVVYLRVTTASDDTQVHLLAAKTRVAPLKQVSLPRLELSAAALLTDTAHHVQDTLKLPASETHLWSDSTVTLHWIRGHSSRWKTYVANRVSHIQRRLPEARWHHVPGSENPADCASRGISPRELLDHPLWWSGPGWLKLLKSSWPSEPNEDFDEDTGEQRASCSTAIVEVNEPELLRRFSGLQAAPSSDSVVFSLAPSSENVTHSRGNHSRNSHLAPHRAALPLRH</sequence>
<dbReference type="GeneID" id="112456693"/>